<dbReference type="PANTHER" id="PTHR39596">
    <property type="match status" value="1"/>
</dbReference>
<dbReference type="Proteomes" id="UP000287972">
    <property type="component" value="Unassembled WGS sequence"/>
</dbReference>
<accession>A0A428RQE2</accession>
<comment type="caution">
    <text evidence="3">The sequence shown here is derived from an EMBL/GenBank/DDBJ whole genome shotgun (WGS) entry which is preliminary data.</text>
</comment>
<evidence type="ECO:0000313" key="4">
    <source>
        <dbReference type="Proteomes" id="UP000287972"/>
    </source>
</evidence>
<evidence type="ECO:0000256" key="1">
    <source>
        <dbReference type="SAM" id="MobiDB-lite"/>
    </source>
</evidence>
<keyword evidence="4" id="KW-1185">Reference proteome</keyword>
<sequence length="932" mass="105475">MQHLRDLYSGDWLRIFAVGCFEELNGREENDRSSKHKDHCQYIDFVKFPKQHGFQIKDDYTLYGSGVSEACCGKMTLRVFLQEWLFFQLISCVVQEGDKPILSREALTCHEGQQLNTGELNRALKQWHHDLERCYVKDPEATTMRLLEANQILELAKQVVIANLADKPSRLVVPPAQGPGSVPDDEDEESLCYMVLGETLSAVLVHAMKKCNVKLPGWEPDDGGGWGPPAYGYKKMQEKGWCPRSQATIKGQLGRNATLLYVTVCAHENNRHNIHGEQHSLRSCNSRECWFIEAEHTKPGIERKYELSHSPNCTSGDKCSVVGPDEEDILDVLENSEEERKGPFPLLRIVDRGGEKGIEVEQWTEGTPFATISHVWSQGLGNRTERKIHTCQLEMIQNWVKKAFRDQDNKNHLFWIDTFAIPQNKGDPRCAKLKRRAIGLIHHIFSNAQHCIIIDRHLLTTSRSIHDCRTIGATLLACGWMMRLWTLQEAFVSAQLHLAMRDRNGLKSLNDLWNDSGEKDVVLLSMAGMVQRKVDHNLMVQRKAAHDPVESNRGARQKSNVQGHHHTNGALLMASAWRATRYRTIRNLGEETLALATLLDVPISQSLDEPDSRAPNGLNKSESSRDRQRKERMRDFWESIRNDNKLRNSIPPGMIFLPGERLPFPGFGWAPLTWMSGEDEAYPYPLDSPEHPTTLEEGKGLVVTYPGFLLYSTREKFKRIIKLRKPFDFSVNRGLDEWYRVKAAKKKLRQGAHSPGVEGKTAENAGSIAQRLNRRIDKKEALRFAIILSRPRPVEVTGEIGLLVELCLEDAGSSGSPPPPRGQQILYCKIICRVEVSRLSVSRVENCPCEEGDPMTPGYGPIISRFDKFKQEGIAGVQLHDLQEWCVDGYDDLQTLESSIPSPRPEDTAPAPAPQQTSLLGKLKKAMTWSKS</sequence>
<dbReference type="EMBL" id="NKCL01000163">
    <property type="protein sequence ID" value="RSL79796.1"/>
    <property type="molecule type" value="Genomic_DNA"/>
</dbReference>
<evidence type="ECO:0000313" key="3">
    <source>
        <dbReference type="EMBL" id="RSL79796.1"/>
    </source>
</evidence>
<evidence type="ECO:0000259" key="2">
    <source>
        <dbReference type="Pfam" id="PF06985"/>
    </source>
</evidence>
<feature type="region of interest" description="Disordered" evidence="1">
    <location>
        <begin position="545"/>
        <end position="565"/>
    </location>
</feature>
<feature type="domain" description="Heterokaryon incompatibility" evidence="2">
    <location>
        <begin position="369"/>
        <end position="454"/>
    </location>
</feature>
<dbReference type="AlphaFoldDB" id="A0A428RQE2"/>
<gene>
    <name evidence="3" type="ORF">CEP51_007057</name>
</gene>
<reference evidence="3 4" key="1">
    <citation type="submission" date="2017-06" db="EMBL/GenBank/DDBJ databases">
        <title>Comparative genomic analysis of Ambrosia Fusariam Clade fungi.</title>
        <authorList>
            <person name="Stajich J.E."/>
            <person name="Carrillo J."/>
            <person name="Kijimoto T."/>
            <person name="Eskalen A."/>
            <person name="O'Donnell K."/>
            <person name="Kasson M."/>
        </authorList>
    </citation>
    <scope>NUCLEOTIDE SEQUENCE [LARGE SCALE GENOMIC DNA]</scope>
    <source>
        <strain evidence="3 4">NRRL62606</strain>
    </source>
</reference>
<feature type="region of interest" description="Disordered" evidence="1">
    <location>
        <begin position="606"/>
        <end position="632"/>
    </location>
</feature>
<feature type="compositionally biased region" description="Basic and acidic residues" evidence="1">
    <location>
        <begin position="622"/>
        <end position="632"/>
    </location>
</feature>
<protein>
    <recommendedName>
        <fullName evidence="2">Heterokaryon incompatibility domain-containing protein</fullName>
    </recommendedName>
</protein>
<organism evidence="3 4">
    <name type="scientific">Fusarium floridanum</name>
    <dbReference type="NCBI Taxonomy" id="1325733"/>
    <lineage>
        <taxon>Eukaryota</taxon>
        <taxon>Fungi</taxon>
        <taxon>Dikarya</taxon>
        <taxon>Ascomycota</taxon>
        <taxon>Pezizomycotina</taxon>
        <taxon>Sordariomycetes</taxon>
        <taxon>Hypocreomycetidae</taxon>
        <taxon>Hypocreales</taxon>
        <taxon>Nectriaceae</taxon>
        <taxon>Fusarium</taxon>
        <taxon>Fusarium solani species complex</taxon>
    </lineage>
</organism>
<feature type="region of interest" description="Disordered" evidence="1">
    <location>
        <begin position="898"/>
        <end position="917"/>
    </location>
</feature>
<dbReference type="Pfam" id="PF06985">
    <property type="entry name" value="HET"/>
    <property type="match status" value="1"/>
</dbReference>
<dbReference type="InterPro" id="IPR010730">
    <property type="entry name" value="HET"/>
</dbReference>
<proteinExistence type="predicted"/>
<dbReference type="PANTHER" id="PTHR39596:SF3">
    <property type="entry name" value="HETEROKARYON INCOMPATIBILITY DOMAIN-CONTAINING PROTEIN"/>
    <property type="match status" value="1"/>
</dbReference>
<name>A0A428RQE2_9HYPO</name>